<dbReference type="Proteomes" id="UP000001194">
    <property type="component" value="Unassembled WGS sequence"/>
</dbReference>
<dbReference type="AlphaFoldDB" id="B0DE89"/>
<dbReference type="Pfam" id="PF22562">
    <property type="entry name" value="UBA_7"/>
    <property type="match status" value="1"/>
</dbReference>
<dbReference type="InterPro" id="IPR015940">
    <property type="entry name" value="UBA"/>
</dbReference>
<dbReference type="RefSeq" id="XP_001882155.1">
    <property type="nucleotide sequence ID" value="XM_001882120.1"/>
</dbReference>
<feature type="domain" description="UBA" evidence="2">
    <location>
        <begin position="1"/>
        <end position="30"/>
    </location>
</feature>
<feature type="region of interest" description="Disordered" evidence="1">
    <location>
        <begin position="33"/>
        <end position="61"/>
    </location>
</feature>
<keyword evidence="4" id="KW-1185">Reference proteome</keyword>
<evidence type="ECO:0000313" key="4">
    <source>
        <dbReference type="Proteomes" id="UP000001194"/>
    </source>
</evidence>
<protein>
    <submittedName>
        <fullName evidence="3">Predicted protein</fullName>
    </submittedName>
</protein>
<dbReference type="InParanoid" id="B0DE89"/>
<evidence type="ECO:0000256" key="1">
    <source>
        <dbReference type="SAM" id="MobiDB-lite"/>
    </source>
</evidence>
<gene>
    <name evidence="3" type="ORF">LACBIDRAFT_298892</name>
</gene>
<proteinExistence type="predicted"/>
<name>B0DE89_LACBS</name>
<dbReference type="STRING" id="486041.B0DE89"/>
<dbReference type="SUPFAM" id="SSF46934">
    <property type="entry name" value="UBA-like"/>
    <property type="match status" value="1"/>
</dbReference>
<dbReference type="HOGENOM" id="CLU_2574262_0_0_1"/>
<dbReference type="GeneID" id="6077853"/>
<evidence type="ECO:0000259" key="2">
    <source>
        <dbReference type="PROSITE" id="PS50030"/>
    </source>
</evidence>
<organism evidence="4">
    <name type="scientific">Laccaria bicolor (strain S238N-H82 / ATCC MYA-4686)</name>
    <name type="common">Bicoloured deceiver</name>
    <name type="synonym">Laccaria laccata var. bicolor</name>
    <dbReference type="NCBI Taxonomy" id="486041"/>
    <lineage>
        <taxon>Eukaryota</taxon>
        <taxon>Fungi</taxon>
        <taxon>Dikarya</taxon>
        <taxon>Basidiomycota</taxon>
        <taxon>Agaricomycotina</taxon>
        <taxon>Agaricomycetes</taxon>
        <taxon>Agaricomycetidae</taxon>
        <taxon>Agaricales</taxon>
        <taxon>Agaricineae</taxon>
        <taxon>Hydnangiaceae</taxon>
        <taxon>Laccaria</taxon>
    </lineage>
</organism>
<dbReference type="EMBL" id="DS547105">
    <property type="protein sequence ID" value="EDR07224.1"/>
    <property type="molecule type" value="Genomic_DNA"/>
</dbReference>
<dbReference type="InterPro" id="IPR009060">
    <property type="entry name" value="UBA-like_sf"/>
</dbReference>
<accession>B0DE89</accession>
<dbReference type="OrthoDB" id="361536at2759"/>
<sequence>MGFPTFRCLNALLVTGNSDAEAAMESLFSHMDDPDIDKPIQAAQSVGGSEPSPGQRGPRSTLVITLPTSGLTANGCLMMRM</sequence>
<reference evidence="3 4" key="1">
    <citation type="journal article" date="2008" name="Nature">
        <title>The genome of Laccaria bicolor provides insights into mycorrhizal symbiosis.</title>
        <authorList>
            <person name="Martin F."/>
            <person name="Aerts A."/>
            <person name="Ahren D."/>
            <person name="Brun A."/>
            <person name="Danchin E.G.J."/>
            <person name="Duchaussoy F."/>
            <person name="Gibon J."/>
            <person name="Kohler A."/>
            <person name="Lindquist E."/>
            <person name="Pereda V."/>
            <person name="Salamov A."/>
            <person name="Shapiro H.J."/>
            <person name="Wuyts J."/>
            <person name="Blaudez D."/>
            <person name="Buee M."/>
            <person name="Brokstein P."/>
            <person name="Canbaeck B."/>
            <person name="Cohen D."/>
            <person name="Courty P.E."/>
            <person name="Coutinho P.M."/>
            <person name="Delaruelle C."/>
            <person name="Detter J.C."/>
            <person name="Deveau A."/>
            <person name="DiFazio S."/>
            <person name="Duplessis S."/>
            <person name="Fraissinet-Tachet L."/>
            <person name="Lucic E."/>
            <person name="Frey-Klett P."/>
            <person name="Fourrey C."/>
            <person name="Feussner I."/>
            <person name="Gay G."/>
            <person name="Grimwood J."/>
            <person name="Hoegger P.J."/>
            <person name="Jain P."/>
            <person name="Kilaru S."/>
            <person name="Labbe J."/>
            <person name="Lin Y.C."/>
            <person name="Legue V."/>
            <person name="Le Tacon F."/>
            <person name="Marmeisse R."/>
            <person name="Melayah D."/>
            <person name="Montanini B."/>
            <person name="Muratet M."/>
            <person name="Nehls U."/>
            <person name="Niculita-Hirzel H."/>
            <person name="Oudot-Le Secq M.P."/>
            <person name="Peter M."/>
            <person name="Quesneville H."/>
            <person name="Rajashekar B."/>
            <person name="Reich M."/>
            <person name="Rouhier N."/>
            <person name="Schmutz J."/>
            <person name="Yin T."/>
            <person name="Chalot M."/>
            <person name="Henrissat B."/>
            <person name="Kuees U."/>
            <person name="Lucas S."/>
            <person name="Van de Peer Y."/>
            <person name="Podila G.K."/>
            <person name="Polle A."/>
            <person name="Pukkila P.J."/>
            <person name="Richardson P.M."/>
            <person name="Rouze P."/>
            <person name="Sanders I.R."/>
            <person name="Stajich J.E."/>
            <person name="Tunlid A."/>
            <person name="Tuskan G."/>
            <person name="Grigoriev I.V."/>
        </authorList>
    </citation>
    <scope>NUCLEOTIDE SEQUENCE [LARGE SCALE GENOMIC DNA]</scope>
    <source>
        <strain evidence="4">S238N-H82 / ATCC MYA-4686</strain>
    </source>
</reference>
<dbReference type="KEGG" id="lbc:LACBIDRAFT_298892"/>
<dbReference type="PROSITE" id="PS50030">
    <property type="entry name" value="UBA"/>
    <property type="match status" value="1"/>
</dbReference>
<evidence type="ECO:0000313" key="3">
    <source>
        <dbReference type="EMBL" id="EDR07224.1"/>
    </source>
</evidence>
<dbReference type="Gene3D" id="1.10.8.10">
    <property type="entry name" value="DNA helicase RuvA subunit, C-terminal domain"/>
    <property type="match status" value="2"/>
</dbReference>